<dbReference type="GO" id="GO:0000156">
    <property type="term" value="F:phosphorelay response regulator activity"/>
    <property type="evidence" value="ECO:0007669"/>
    <property type="project" value="TreeGrafter"/>
</dbReference>
<organism evidence="12 13">
    <name type="scientific">Sulfobacillus acidophilus</name>
    <dbReference type="NCBI Taxonomy" id="53633"/>
    <lineage>
        <taxon>Bacteria</taxon>
        <taxon>Bacillati</taxon>
        <taxon>Bacillota</taxon>
        <taxon>Clostridia</taxon>
        <taxon>Eubacteriales</taxon>
        <taxon>Clostridiales Family XVII. Incertae Sedis</taxon>
        <taxon>Sulfobacillus</taxon>
    </lineage>
</organism>
<feature type="DNA-binding region" description="OmpR/PhoB-type" evidence="9">
    <location>
        <begin position="136"/>
        <end position="235"/>
    </location>
</feature>
<dbReference type="Gene3D" id="1.10.10.10">
    <property type="entry name" value="Winged helix-like DNA-binding domain superfamily/Winged helix DNA-binding domain"/>
    <property type="match status" value="1"/>
</dbReference>
<dbReference type="Proteomes" id="UP000241848">
    <property type="component" value="Unassembled WGS sequence"/>
</dbReference>
<dbReference type="PANTHER" id="PTHR48111">
    <property type="entry name" value="REGULATOR OF RPOS"/>
    <property type="match status" value="1"/>
</dbReference>
<dbReference type="PANTHER" id="PTHR48111:SF1">
    <property type="entry name" value="TWO-COMPONENT RESPONSE REGULATOR ORR33"/>
    <property type="match status" value="1"/>
</dbReference>
<dbReference type="GO" id="GO:0000976">
    <property type="term" value="F:transcription cis-regulatory region binding"/>
    <property type="evidence" value="ECO:0007669"/>
    <property type="project" value="TreeGrafter"/>
</dbReference>
<feature type="domain" description="Response regulatory" evidence="10">
    <location>
        <begin position="11"/>
        <end position="125"/>
    </location>
</feature>
<evidence type="ECO:0000256" key="9">
    <source>
        <dbReference type="PROSITE-ProRule" id="PRU01091"/>
    </source>
</evidence>
<comment type="function">
    <text evidence="7">May play the central regulatory role in sporulation. It may be an element of the effector pathway responsible for the activation of sporulation genes in response to nutritional stress. Spo0A may act in concert with spo0H (a sigma factor) to control the expression of some genes that are critical to the sporulation process.</text>
</comment>
<dbReference type="InterPro" id="IPR011006">
    <property type="entry name" value="CheY-like_superfamily"/>
</dbReference>
<evidence type="ECO:0000256" key="6">
    <source>
        <dbReference type="ARBA" id="ARBA00023163"/>
    </source>
</evidence>
<dbReference type="InterPro" id="IPR001867">
    <property type="entry name" value="OmpR/PhoB-type_DNA-bd"/>
</dbReference>
<evidence type="ECO:0000256" key="4">
    <source>
        <dbReference type="ARBA" id="ARBA00023015"/>
    </source>
</evidence>
<reference evidence="12 13" key="1">
    <citation type="journal article" date="2014" name="BMC Genomics">
        <title>Comparison of environmental and isolate Sulfobacillus genomes reveals diverse carbon, sulfur, nitrogen, and hydrogen metabolisms.</title>
        <authorList>
            <person name="Justice N.B."/>
            <person name="Norman A."/>
            <person name="Brown C.T."/>
            <person name="Singh A."/>
            <person name="Thomas B.C."/>
            <person name="Banfield J.F."/>
        </authorList>
    </citation>
    <scope>NUCLEOTIDE SEQUENCE [LARGE SCALE GENOMIC DNA]</scope>
    <source>
        <strain evidence="12">AMDSBA3</strain>
    </source>
</reference>
<dbReference type="SMART" id="SM00448">
    <property type="entry name" value="REC"/>
    <property type="match status" value="1"/>
</dbReference>
<feature type="domain" description="OmpR/PhoB-type" evidence="11">
    <location>
        <begin position="136"/>
        <end position="235"/>
    </location>
</feature>
<dbReference type="InterPro" id="IPR036388">
    <property type="entry name" value="WH-like_DNA-bd_sf"/>
</dbReference>
<dbReference type="GO" id="GO:0005829">
    <property type="term" value="C:cytosol"/>
    <property type="evidence" value="ECO:0007669"/>
    <property type="project" value="TreeGrafter"/>
</dbReference>
<evidence type="ECO:0000256" key="5">
    <source>
        <dbReference type="ARBA" id="ARBA00023125"/>
    </source>
</evidence>
<evidence type="ECO:0000256" key="3">
    <source>
        <dbReference type="ARBA" id="ARBA00023012"/>
    </source>
</evidence>
<dbReference type="SMART" id="SM00862">
    <property type="entry name" value="Trans_reg_C"/>
    <property type="match status" value="1"/>
</dbReference>
<dbReference type="InterPro" id="IPR039420">
    <property type="entry name" value="WalR-like"/>
</dbReference>
<evidence type="ECO:0000256" key="8">
    <source>
        <dbReference type="PROSITE-ProRule" id="PRU00169"/>
    </source>
</evidence>
<protein>
    <recommendedName>
        <fullName evidence="1">Stage 0 sporulation protein A homolog</fullName>
    </recommendedName>
</protein>
<dbReference type="Pfam" id="PF00072">
    <property type="entry name" value="Response_reg"/>
    <property type="match status" value="1"/>
</dbReference>
<dbReference type="GO" id="GO:0032993">
    <property type="term" value="C:protein-DNA complex"/>
    <property type="evidence" value="ECO:0007669"/>
    <property type="project" value="TreeGrafter"/>
</dbReference>
<proteinExistence type="predicted"/>
<dbReference type="GO" id="GO:0006355">
    <property type="term" value="P:regulation of DNA-templated transcription"/>
    <property type="evidence" value="ECO:0007669"/>
    <property type="project" value="InterPro"/>
</dbReference>
<dbReference type="EMBL" id="PXYV01000056">
    <property type="protein sequence ID" value="PSR20593.1"/>
    <property type="molecule type" value="Genomic_DNA"/>
</dbReference>
<evidence type="ECO:0000313" key="13">
    <source>
        <dbReference type="Proteomes" id="UP000241848"/>
    </source>
</evidence>
<comment type="caution">
    <text evidence="12">The sequence shown here is derived from an EMBL/GenBank/DDBJ whole genome shotgun (WGS) entry which is preliminary data.</text>
</comment>
<dbReference type="AlphaFoldDB" id="A0A2T2WEE3"/>
<evidence type="ECO:0000259" key="10">
    <source>
        <dbReference type="PROSITE" id="PS50110"/>
    </source>
</evidence>
<evidence type="ECO:0000256" key="1">
    <source>
        <dbReference type="ARBA" id="ARBA00018672"/>
    </source>
</evidence>
<dbReference type="CDD" id="cd00383">
    <property type="entry name" value="trans_reg_C"/>
    <property type="match status" value="1"/>
</dbReference>
<accession>A0A2T2WEE3</accession>
<keyword evidence="4" id="KW-0805">Transcription regulation</keyword>
<evidence type="ECO:0000259" key="11">
    <source>
        <dbReference type="PROSITE" id="PS51755"/>
    </source>
</evidence>
<dbReference type="PROSITE" id="PS50110">
    <property type="entry name" value="RESPONSE_REGULATORY"/>
    <property type="match status" value="1"/>
</dbReference>
<dbReference type="Pfam" id="PF00486">
    <property type="entry name" value="Trans_reg_C"/>
    <property type="match status" value="1"/>
</dbReference>
<dbReference type="FunFam" id="1.10.10.10:FF:000018">
    <property type="entry name" value="DNA-binding response regulator ResD"/>
    <property type="match status" value="1"/>
</dbReference>
<keyword evidence="3" id="KW-0902">Two-component regulatory system</keyword>
<evidence type="ECO:0000313" key="12">
    <source>
        <dbReference type="EMBL" id="PSR20593.1"/>
    </source>
</evidence>
<keyword evidence="6" id="KW-0804">Transcription</keyword>
<name>A0A2T2WEE3_9FIRM</name>
<keyword evidence="5 9" id="KW-0238">DNA-binding</keyword>
<evidence type="ECO:0000256" key="2">
    <source>
        <dbReference type="ARBA" id="ARBA00022553"/>
    </source>
</evidence>
<dbReference type="PROSITE" id="PS51755">
    <property type="entry name" value="OMPR_PHOB"/>
    <property type="match status" value="1"/>
</dbReference>
<dbReference type="Gene3D" id="3.40.50.2300">
    <property type="match status" value="1"/>
</dbReference>
<gene>
    <name evidence="12" type="ORF">C7B45_14225</name>
</gene>
<dbReference type="SUPFAM" id="SSF52172">
    <property type="entry name" value="CheY-like"/>
    <property type="match status" value="1"/>
</dbReference>
<evidence type="ECO:0000256" key="7">
    <source>
        <dbReference type="ARBA" id="ARBA00024867"/>
    </source>
</evidence>
<dbReference type="InterPro" id="IPR001789">
    <property type="entry name" value="Sig_transdc_resp-reg_receiver"/>
</dbReference>
<sequence length="242" mass="27473">MSDGPGALPGRILIVDDDPHIRELCRLYLAHAGYQTAEAGDGREAINRVDREAFDLVVLDLMLPEVDGFDVLAHIRDRDDWLPVVMLTAMGDEEDRILGLEMGADDYMIKPFSPKELVARVKAVLRRAAAGPPPGSSRIRHPGLLIDMEERVVQAGEDRLALTPREFDLLCFLARHPKQIFSRDHLLDRVWGLDFEGDNRTVDVHVTRLRQKLLASSSPYEYLDTVWGRGYRFQPEPRSKHE</sequence>
<keyword evidence="2 8" id="KW-0597">Phosphoprotein</keyword>
<dbReference type="Gene3D" id="6.10.250.690">
    <property type="match status" value="1"/>
</dbReference>
<dbReference type="FunFam" id="3.40.50.2300:FF:000001">
    <property type="entry name" value="DNA-binding response regulator PhoB"/>
    <property type="match status" value="1"/>
</dbReference>
<feature type="modified residue" description="4-aspartylphosphate" evidence="8">
    <location>
        <position position="60"/>
    </location>
</feature>